<dbReference type="InterPro" id="IPR044210">
    <property type="entry name" value="Tfc3-like"/>
</dbReference>
<dbReference type="GO" id="GO:0006384">
    <property type="term" value="P:transcription initiation at RNA polymerase III promoter"/>
    <property type="evidence" value="ECO:0007669"/>
    <property type="project" value="InterPro"/>
</dbReference>
<evidence type="ECO:0000313" key="3">
    <source>
        <dbReference type="Proteomes" id="UP000729402"/>
    </source>
</evidence>
<accession>A0A8J5TFL0</accession>
<comment type="caution">
    <text evidence="2">The sequence shown here is derived from an EMBL/GenBank/DDBJ whole genome shotgun (WGS) entry which is preliminary data.</text>
</comment>
<dbReference type="GO" id="GO:0042791">
    <property type="term" value="P:5S class rRNA transcription by RNA polymerase III"/>
    <property type="evidence" value="ECO:0007669"/>
    <property type="project" value="TreeGrafter"/>
</dbReference>
<organism evidence="2 3">
    <name type="scientific">Zizania palustris</name>
    <name type="common">Northern wild rice</name>
    <dbReference type="NCBI Taxonomy" id="103762"/>
    <lineage>
        <taxon>Eukaryota</taxon>
        <taxon>Viridiplantae</taxon>
        <taxon>Streptophyta</taxon>
        <taxon>Embryophyta</taxon>
        <taxon>Tracheophyta</taxon>
        <taxon>Spermatophyta</taxon>
        <taxon>Magnoliopsida</taxon>
        <taxon>Liliopsida</taxon>
        <taxon>Poales</taxon>
        <taxon>Poaceae</taxon>
        <taxon>BOP clade</taxon>
        <taxon>Oryzoideae</taxon>
        <taxon>Oryzeae</taxon>
        <taxon>Zizaniinae</taxon>
        <taxon>Zizania</taxon>
    </lineage>
</organism>
<keyword evidence="3" id="KW-1185">Reference proteome</keyword>
<dbReference type="AlphaFoldDB" id="A0A8J5TFL0"/>
<dbReference type="OrthoDB" id="688978at2759"/>
<proteinExistence type="predicted"/>
<dbReference type="GO" id="GO:0000127">
    <property type="term" value="C:transcription factor TFIIIC complex"/>
    <property type="evidence" value="ECO:0007669"/>
    <property type="project" value="InterPro"/>
</dbReference>
<evidence type="ECO:0000256" key="1">
    <source>
        <dbReference type="SAM" id="MobiDB-lite"/>
    </source>
</evidence>
<evidence type="ECO:0000313" key="2">
    <source>
        <dbReference type="EMBL" id="KAG8079854.1"/>
    </source>
</evidence>
<reference evidence="2" key="2">
    <citation type="submission" date="2021-02" db="EMBL/GenBank/DDBJ databases">
        <authorList>
            <person name="Kimball J.A."/>
            <person name="Haas M.W."/>
            <person name="Macchietto M."/>
            <person name="Kono T."/>
            <person name="Duquette J."/>
            <person name="Shao M."/>
        </authorList>
    </citation>
    <scope>NUCLEOTIDE SEQUENCE</scope>
    <source>
        <tissue evidence="2">Fresh leaf tissue</tissue>
    </source>
</reference>
<dbReference type="PANTHER" id="PTHR15180:SF1">
    <property type="entry name" value="GENERAL TRANSCRIPTION FACTOR 3C POLYPEPTIDE 1"/>
    <property type="match status" value="1"/>
</dbReference>
<evidence type="ECO:0008006" key="4">
    <source>
        <dbReference type="Google" id="ProtNLM"/>
    </source>
</evidence>
<reference evidence="2" key="1">
    <citation type="journal article" date="2021" name="bioRxiv">
        <title>Whole Genome Assembly and Annotation of Northern Wild Rice, Zizania palustris L., Supports a Whole Genome Duplication in the Zizania Genus.</title>
        <authorList>
            <person name="Haas M."/>
            <person name="Kono T."/>
            <person name="Macchietto M."/>
            <person name="Millas R."/>
            <person name="McGilp L."/>
            <person name="Shao M."/>
            <person name="Duquette J."/>
            <person name="Hirsch C.N."/>
            <person name="Kimball J."/>
        </authorList>
    </citation>
    <scope>NUCLEOTIDE SEQUENCE</scope>
    <source>
        <tissue evidence="2">Fresh leaf tissue</tissue>
    </source>
</reference>
<feature type="region of interest" description="Disordered" evidence="1">
    <location>
        <begin position="190"/>
        <end position="219"/>
    </location>
</feature>
<protein>
    <recommendedName>
        <fullName evidence="4">B-block binding subunit of TFIIIC domain-containing protein</fullName>
    </recommendedName>
</protein>
<dbReference type="GO" id="GO:0003677">
    <property type="term" value="F:DNA binding"/>
    <property type="evidence" value="ECO:0007669"/>
    <property type="project" value="InterPro"/>
</dbReference>
<dbReference type="PANTHER" id="PTHR15180">
    <property type="entry name" value="GENERAL TRANSCRIPTION FACTOR 3C POLYPEPTIDE 1"/>
    <property type="match status" value="1"/>
</dbReference>
<dbReference type="EMBL" id="JAAALK010000282">
    <property type="protein sequence ID" value="KAG8079854.1"/>
    <property type="molecule type" value="Genomic_DNA"/>
</dbReference>
<gene>
    <name evidence="2" type="ORF">GUJ93_ZPchr0007g3027</name>
</gene>
<sequence length="587" mass="65948">MVMMPLRKFQLGRNSRLCKEQRAQTLQFQEVDSMNTSREEVVILNKDEITNRDVSKSLAVANALELLKVIFLSTPSGSEVQASLKATFQLYSEREMFTAFSFLREKNFMVTGNGTKPVTLSGKFFFNASHSPFPFGSGKKASEFSKWLIAQQKNTMDRRVYLYPDLQCGEIVHLFSLVLSGEMCISPSLPSEGVGEPDEPYSRSPLVEDTSELDDSTHKRKADIVKLKSSKTKKHKPLPKIESDFCCRREKGFPGIQVSLNQEKIQTSNLMHVLHDEECLIFTLAREMGSNDVDSQVESQNMLSYLNNSSSCRCLLSASHLEKSYSGWPWDAMKIYAKQLPSLSCCKDESFILSSDMFRNAFCVIHQTGEQGVDLREMSQALHPLGMRFIKVIVDMLEIFKLVFKVNAYNGVQIVDTLHKSKYHITTLAKYSHCSCLQAPAFEIAATGDTENTLKDKHAMASNLQRTVKMLGDGHTVTVLDVQSNSSSPHMCIGDDERPSTPTQDNRGSGCCHACGRHIHHPILPWINGDGSMNGTVYEGLSHRIIGYVMHYPGVVEEDVICRMDVLNPQHWFALSVGRHAGPYWKS</sequence>
<name>A0A8J5TFL0_ZIZPA</name>
<dbReference type="Proteomes" id="UP000729402">
    <property type="component" value="Unassembled WGS sequence"/>
</dbReference>